<comment type="caution">
    <text evidence="2">The sequence shown here is derived from an EMBL/GenBank/DDBJ whole genome shotgun (WGS) entry which is preliminary data.</text>
</comment>
<evidence type="ECO:0000313" key="3">
    <source>
        <dbReference type="Proteomes" id="UP000708208"/>
    </source>
</evidence>
<accession>A0A8J2PGI0</accession>
<reference evidence="2" key="1">
    <citation type="submission" date="2021-06" db="EMBL/GenBank/DDBJ databases">
        <authorList>
            <person name="Hodson N. C."/>
            <person name="Mongue J. A."/>
            <person name="Jaron S. K."/>
        </authorList>
    </citation>
    <scope>NUCLEOTIDE SEQUENCE</scope>
</reference>
<protein>
    <recommendedName>
        <fullName evidence="4">SGNH hydrolase-type esterase domain-containing protein</fullName>
    </recommendedName>
</protein>
<dbReference type="Proteomes" id="UP000708208">
    <property type="component" value="Unassembled WGS sequence"/>
</dbReference>
<feature type="non-terminal residue" evidence="2">
    <location>
        <position position="97"/>
    </location>
</feature>
<feature type="signal peptide" evidence="1">
    <location>
        <begin position="1"/>
        <end position="15"/>
    </location>
</feature>
<sequence length="97" mass="11014">MKFILIFAFFAAAQAIPWIPECRDDPWWKREHEIIIQNAIRLGPNITTVFYGDSITEGWGGAGREVFDREYAPLGTANHAIGGDRTEHLLCRIPDEV</sequence>
<proteinExistence type="predicted"/>
<keyword evidence="1" id="KW-0732">Signal</keyword>
<dbReference type="AlphaFoldDB" id="A0A8J2PGI0"/>
<evidence type="ECO:0008006" key="4">
    <source>
        <dbReference type="Google" id="ProtNLM"/>
    </source>
</evidence>
<gene>
    <name evidence="2" type="ORF">AFUS01_LOCUS38709</name>
</gene>
<dbReference type="OrthoDB" id="505607at2759"/>
<evidence type="ECO:0000313" key="2">
    <source>
        <dbReference type="EMBL" id="CAG7828808.1"/>
    </source>
</evidence>
<organism evidence="2 3">
    <name type="scientific">Allacma fusca</name>
    <dbReference type="NCBI Taxonomy" id="39272"/>
    <lineage>
        <taxon>Eukaryota</taxon>
        <taxon>Metazoa</taxon>
        <taxon>Ecdysozoa</taxon>
        <taxon>Arthropoda</taxon>
        <taxon>Hexapoda</taxon>
        <taxon>Collembola</taxon>
        <taxon>Symphypleona</taxon>
        <taxon>Sminthuridae</taxon>
        <taxon>Allacma</taxon>
    </lineage>
</organism>
<feature type="chain" id="PRO_5035310010" description="SGNH hydrolase-type esterase domain-containing protein" evidence="1">
    <location>
        <begin position="16"/>
        <end position="97"/>
    </location>
</feature>
<evidence type="ECO:0000256" key="1">
    <source>
        <dbReference type="SAM" id="SignalP"/>
    </source>
</evidence>
<keyword evidence="3" id="KW-1185">Reference proteome</keyword>
<dbReference type="EMBL" id="CAJVCH010548919">
    <property type="protein sequence ID" value="CAG7828808.1"/>
    <property type="molecule type" value="Genomic_DNA"/>
</dbReference>
<name>A0A8J2PGI0_9HEXA</name>